<protein>
    <recommendedName>
        <fullName evidence="3">ESX-1 secretion-associated protein</fullName>
    </recommendedName>
</protein>
<dbReference type="EMBL" id="BAAAZW010000008">
    <property type="protein sequence ID" value="GAA3965405.1"/>
    <property type="molecule type" value="Genomic_DNA"/>
</dbReference>
<accession>A0ABP7PGV6</accession>
<organism evidence="1 2">
    <name type="scientific">Gordonia caeni</name>
    <dbReference type="NCBI Taxonomy" id="1007097"/>
    <lineage>
        <taxon>Bacteria</taxon>
        <taxon>Bacillati</taxon>
        <taxon>Actinomycetota</taxon>
        <taxon>Actinomycetes</taxon>
        <taxon>Mycobacteriales</taxon>
        <taxon>Gordoniaceae</taxon>
        <taxon>Gordonia</taxon>
    </lineage>
</organism>
<dbReference type="Proteomes" id="UP001418444">
    <property type="component" value="Unassembled WGS sequence"/>
</dbReference>
<sequence>MSDLVSIAEVWRDRARVAEQAAADLEGLDTALRSVVARNYFGIECVEGTALYGRLREIVGGVSAEFERLVTASRTLAANSTAAAQAYEVQDQEACGDLPC</sequence>
<keyword evidence="2" id="KW-1185">Reference proteome</keyword>
<evidence type="ECO:0008006" key="3">
    <source>
        <dbReference type="Google" id="ProtNLM"/>
    </source>
</evidence>
<comment type="caution">
    <text evidence="1">The sequence shown here is derived from an EMBL/GenBank/DDBJ whole genome shotgun (WGS) entry which is preliminary data.</text>
</comment>
<name>A0ABP7PGV6_9ACTN</name>
<proteinExistence type="predicted"/>
<evidence type="ECO:0000313" key="1">
    <source>
        <dbReference type="EMBL" id="GAA3965405.1"/>
    </source>
</evidence>
<evidence type="ECO:0000313" key="2">
    <source>
        <dbReference type="Proteomes" id="UP001418444"/>
    </source>
</evidence>
<reference evidence="2" key="1">
    <citation type="journal article" date="2019" name="Int. J. Syst. Evol. Microbiol.">
        <title>The Global Catalogue of Microorganisms (GCM) 10K type strain sequencing project: providing services to taxonomists for standard genome sequencing and annotation.</title>
        <authorList>
            <consortium name="The Broad Institute Genomics Platform"/>
            <consortium name="The Broad Institute Genome Sequencing Center for Infectious Disease"/>
            <person name="Wu L."/>
            <person name="Ma J."/>
        </authorList>
    </citation>
    <scope>NUCLEOTIDE SEQUENCE [LARGE SCALE GENOMIC DNA]</scope>
    <source>
        <strain evidence="2">JCM 16923</strain>
    </source>
</reference>
<gene>
    <name evidence="1" type="ORF">GCM10022231_27670</name>
</gene>